<evidence type="ECO:0000313" key="2">
    <source>
        <dbReference type="EMBL" id="VFK48661.1"/>
    </source>
</evidence>
<gene>
    <name evidence="3" type="ORF">BECKSD772D_GA0070982_100432</name>
    <name evidence="2" type="ORF">BECKSD772E_GA0070983_11353</name>
    <name evidence="1" type="ORF">BECKSD772F_GA0070984_11383</name>
</gene>
<evidence type="ECO:0000313" key="3">
    <source>
        <dbReference type="EMBL" id="VFK77963.1"/>
    </source>
</evidence>
<dbReference type="EMBL" id="CAADFR010000138">
    <property type="protein sequence ID" value="VFK43146.1"/>
    <property type="molecule type" value="Genomic_DNA"/>
</dbReference>
<organism evidence="3">
    <name type="scientific">Candidatus Kentrum sp. SD</name>
    <dbReference type="NCBI Taxonomy" id="2126332"/>
    <lineage>
        <taxon>Bacteria</taxon>
        <taxon>Pseudomonadati</taxon>
        <taxon>Pseudomonadota</taxon>
        <taxon>Gammaproteobacteria</taxon>
        <taxon>Candidatus Kentrum</taxon>
    </lineage>
</organism>
<reference evidence="3" key="1">
    <citation type="submission" date="2019-02" db="EMBL/GenBank/DDBJ databases">
        <authorList>
            <person name="Gruber-Vodicka R. H."/>
            <person name="Seah K. B. B."/>
        </authorList>
    </citation>
    <scope>NUCLEOTIDE SEQUENCE</scope>
    <source>
        <strain evidence="3">BECK_S127</strain>
        <strain evidence="2">BECK_S1320</strain>
        <strain evidence="1">BECK_S1321</strain>
    </source>
</reference>
<dbReference type="EMBL" id="CAADHB010000004">
    <property type="protein sequence ID" value="VFK77963.1"/>
    <property type="molecule type" value="Genomic_DNA"/>
</dbReference>
<dbReference type="EMBL" id="CAADFU010000135">
    <property type="protein sequence ID" value="VFK48661.1"/>
    <property type="molecule type" value="Genomic_DNA"/>
</dbReference>
<dbReference type="AlphaFoldDB" id="A0A451BI49"/>
<proteinExistence type="predicted"/>
<name>A0A451BI49_9GAMM</name>
<protein>
    <submittedName>
        <fullName evidence="3">Uncharacterized protein</fullName>
    </submittedName>
</protein>
<evidence type="ECO:0000313" key="1">
    <source>
        <dbReference type="EMBL" id="VFK43146.1"/>
    </source>
</evidence>
<sequence length="52" mass="6476">MRAKIPRHAEYFVISRSASRMDRLFREEFWLNSTRIMPYRFEAKLHFALDQR</sequence>
<accession>A0A451BI49</accession>